<protein>
    <submittedName>
        <fullName evidence="7">Short-chain fatty acid transporter</fullName>
    </submittedName>
</protein>
<evidence type="ECO:0000256" key="2">
    <source>
        <dbReference type="ARBA" id="ARBA00022475"/>
    </source>
</evidence>
<name>A0A2T4CV69_9GAMM</name>
<dbReference type="EMBL" id="PYVN01000117">
    <property type="protein sequence ID" value="PTB85447.1"/>
    <property type="molecule type" value="Genomic_DNA"/>
</dbReference>
<comment type="caution">
    <text evidence="7">The sequence shown here is derived from an EMBL/GenBank/DDBJ whole genome shotgun (WGS) entry which is preliminary data.</text>
</comment>
<evidence type="ECO:0000256" key="4">
    <source>
        <dbReference type="ARBA" id="ARBA00022989"/>
    </source>
</evidence>
<dbReference type="PANTHER" id="PTHR43652:SF2">
    <property type="entry name" value="BASIC AMINO ACID ANTIPORTER YFCC-RELATED"/>
    <property type="match status" value="1"/>
</dbReference>
<feature type="non-terminal residue" evidence="7">
    <location>
        <position position="1"/>
    </location>
</feature>
<dbReference type="GO" id="GO:0005886">
    <property type="term" value="C:plasma membrane"/>
    <property type="evidence" value="ECO:0007669"/>
    <property type="project" value="UniProtKB-SubCell"/>
</dbReference>
<sequence length="154" mass="16179">IEGAAELTATALLIGFARSIAMILEQGQVLDTVIYYLSMPVEALGGHFGAVAMLVIQSMLNFFIPSGSGQAFVTMPIMVPIADAAGIGRQVAVMAFQMGDGLMNMIVPTNPVLMGILGLAGVPYERWFKFVAPLMLKLLAACAVALLIAVSIGY</sequence>
<accession>A0A2T4CV69</accession>
<feature type="transmembrane region" description="Helical" evidence="6">
    <location>
        <begin position="7"/>
        <end position="24"/>
    </location>
</feature>
<reference evidence="7" key="1">
    <citation type="submission" date="2018-03" db="EMBL/GenBank/DDBJ databases">
        <title>Cross-interface Injection: A General Nanoliter Liquid Handling Method Applied to Single Cells Genome Amplification Automated Nanoliter Liquid Handling Applied to Single Cell Multiple Displacement Amplification.</title>
        <authorList>
            <person name="Yun J."/>
            <person name="Xu P."/>
            <person name="Xu J."/>
            <person name="Dai X."/>
            <person name="Wang Y."/>
            <person name="Zheng X."/>
            <person name="Cao C."/>
            <person name="Yi Q."/>
            <person name="Zhu Y."/>
            <person name="Wang L."/>
            <person name="Dong Z."/>
            <person name="Huang Y."/>
            <person name="Huang L."/>
            <person name="Du W."/>
        </authorList>
    </citation>
    <scope>NUCLEOTIDE SEQUENCE [LARGE SCALE GENOMIC DNA]</scope>
    <source>
        <strain evidence="7">Z-D3-2</strain>
    </source>
</reference>
<evidence type="ECO:0000256" key="5">
    <source>
        <dbReference type="ARBA" id="ARBA00023136"/>
    </source>
</evidence>
<keyword evidence="4 6" id="KW-1133">Transmembrane helix</keyword>
<feature type="transmembrane region" description="Helical" evidence="6">
    <location>
        <begin position="44"/>
        <end position="64"/>
    </location>
</feature>
<evidence type="ECO:0000256" key="1">
    <source>
        <dbReference type="ARBA" id="ARBA00004651"/>
    </source>
</evidence>
<proteinExistence type="predicted"/>
<comment type="subcellular location">
    <subcellularLocation>
        <location evidence="1">Cell membrane</location>
        <topology evidence="1">Multi-pass membrane protein</topology>
    </subcellularLocation>
</comment>
<dbReference type="InterPro" id="IPR018385">
    <property type="entry name" value="C4_dicarb_anaerob_car-like"/>
</dbReference>
<feature type="transmembrane region" description="Helical" evidence="6">
    <location>
        <begin position="134"/>
        <end position="153"/>
    </location>
</feature>
<feature type="transmembrane region" description="Helical" evidence="6">
    <location>
        <begin position="71"/>
        <end position="96"/>
    </location>
</feature>
<dbReference type="InterPro" id="IPR051679">
    <property type="entry name" value="DASS-Related_Transporters"/>
</dbReference>
<evidence type="ECO:0000256" key="6">
    <source>
        <dbReference type="SAM" id="Phobius"/>
    </source>
</evidence>
<evidence type="ECO:0000256" key="3">
    <source>
        <dbReference type="ARBA" id="ARBA00022692"/>
    </source>
</evidence>
<organism evidence="7">
    <name type="scientific">Pseudidiomarina aestuarii</name>
    <dbReference type="NCBI Taxonomy" id="624146"/>
    <lineage>
        <taxon>Bacteria</taxon>
        <taxon>Pseudomonadati</taxon>
        <taxon>Pseudomonadota</taxon>
        <taxon>Gammaproteobacteria</taxon>
        <taxon>Alteromonadales</taxon>
        <taxon>Idiomarinaceae</taxon>
        <taxon>Pseudidiomarina</taxon>
    </lineage>
</organism>
<keyword evidence="2" id="KW-1003">Cell membrane</keyword>
<gene>
    <name evidence="7" type="ORF">C9940_05355</name>
</gene>
<keyword evidence="5 6" id="KW-0472">Membrane</keyword>
<dbReference type="PANTHER" id="PTHR43652">
    <property type="entry name" value="BASIC AMINO ACID ANTIPORTER YFCC-RELATED"/>
    <property type="match status" value="1"/>
</dbReference>
<dbReference type="AlphaFoldDB" id="A0A2T4CV69"/>
<evidence type="ECO:0000313" key="7">
    <source>
        <dbReference type="EMBL" id="PTB85447.1"/>
    </source>
</evidence>
<dbReference type="Pfam" id="PF03606">
    <property type="entry name" value="DcuC"/>
    <property type="match status" value="1"/>
</dbReference>
<feature type="transmembrane region" description="Helical" evidence="6">
    <location>
        <begin position="102"/>
        <end position="122"/>
    </location>
</feature>
<keyword evidence="3 6" id="KW-0812">Transmembrane</keyword>